<evidence type="ECO:0000256" key="1">
    <source>
        <dbReference type="ARBA" id="ARBA00022630"/>
    </source>
</evidence>
<gene>
    <name evidence="4" type="ORF">SAMN05216199_2212</name>
</gene>
<dbReference type="PANTHER" id="PTHR43004:SF3">
    <property type="entry name" value="P-HYDROXYBENZOATE HYDROXYLASE"/>
    <property type="match status" value="1"/>
</dbReference>
<dbReference type="OrthoDB" id="9791689at2"/>
<accession>A0A1H9V084</accession>
<dbReference type="PANTHER" id="PTHR43004">
    <property type="entry name" value="TRK SYSTEM POTASSIUM UPTAKE PROTEIN"/>
    <property type="match status" value="1"/>
</dbReference>
<keyword evidence="1" id="KW-0285">Flavoprotein</keyword>
<evidence type="ECO:0000313" key="4">
    <source>
        <dbReference type="EMBL" id="SES15028.1"/>
    </source>
</evidence>
<sequence length="399" mass="44441">MVEPTPSVTRTAVGIVGGGPAGLMLSHLLAASGIDSVVLDNRTRHQIEQTVRAGILERDSVRLLVDAGVSDRVLREGHEHEGIELRFGGTGHRIDFQDLVGESVWLYPQTDVFMDLAVARERDGGDVRFGVTDVAVHDVTTDAPRVTFTDSDGRACEVRCTVLVGADGSRSTCRHEIPEEQRRHFYREYPFAWFGILCEAPPSAPELIYSHSDRGFALISQRTESVQRMYFQCDPAERVEDWSEDRIWEELQARVAGDGFRLKEGRITDKTVLPFRSFVCEPMRHGAMLLAGDAAHTVPPTGAKGLNLALADVRVLHECLERFLGGDADALDDYSARALQRVWRAQHFSYWMTTMLHRLPDASDFDVRRQVGELTSVVSSRAGSTFLAEAYTGWPGRKD</sequence>
<dbReference type="InterPro" id="IPR036188">
    <property type="entry name" value="FAD/NAD-bd_sf"/>
</dbReference>
<dbReference type="InterPro" id="IPR002938">
    <property type="entry name" value="FAD-bd"/>
</dbReference>
<dbReference type="SUPFAM" id="SSF51905">
    <property type="entry name" value="FAD/NAD(P)-binding domain"/>
    <property type="match status" value="1"/>
</dbReference>
<dbReference type="Gene3D" id="3.50.50.60">
    <property type="entry name" value="FAD/NAD(P)-binding domain"/>
    <property type="match status" value="1"/>
</dbReference>
<dbReference type="AlphaFoldDB" id="A0A1H9V084"/>
<dbReference type="Gene3D" id="3.30.9.10">
    <property type="entry name" value="D-Amino Acid Oxidase, subunit A, domain 2"/>
    <property type="match status" value="1"/>
</dbReference>
<dbReference type="Proteomes" id="UP000199019">
    <property type="component" value="Unassembled WGS sequence"/>
</dbReference>
<dbReference type="GO" id="GO:0071949">
    <property type="term" value="F:FAD binding"/>
    <property type="evidence" value="ECO:0007669"/>
    <property type="project" value="InterPro"/>
</dbReference>
<dbReference type="NCBIfam" id="NF006091">
    <property type="entry name" value="PRK08243.1"/>
    <property type="match status" value="1"/>
</dbReference>
<dbReference type="GO" id="GO:0016709">
    <property type="term" value="F:oxidoreductase activity, acting on paired donors, with incorporation or reduction of molecular oxygen, NAD(P)H as one donor, and incorporation of one atom of oxygen"/>
    <property type="evidence" value="ECO:0007669"/>
    <property type="project" value="UniProtKB-ARBA"/>
</dbReference>
<proteinExistence type="predicted"/>
<dbReference type="EMBL" id="FOHB01000003">
    <property type="protein sequence ID" value="SES15028.1"/>
    <property type="molecule type" value="Genomic_DNA"/>
</dbReference>
<keyword evidence="4" id="KW-0560">Oxidoreductase</keyword>
<organism evidence="4 5">
    <name type="scientific">Pedococcus cremeus</name>
    <dbReference type="NCBI Taxonomy" id="587636"/>
    <lineage>
        <taxon>Bacteria</taxon>
        <taxon>Bacillati</taxon>
        <taxon>Actinomycetota</taxon>
        <taxon>Actinomycetes</taxon>
        <taxon>Micrococcales</taxon>
        <taxon>Intrasporangiaceae</taxon>
        <taxon>Pedococcus</taxon>
    </lineage>
</organism>
<keyword evidence="2" id="KW-0274">FAD</keyword>
<dbReference type="SUPFAM" id="SSF54373">
    <property type="entry name" value="FAD-linked reductases, C-terminal domain"/>
    <property type="match status" value="1"/>
</dbReference>
<evidence type="ECO:0000259" key="3">
    <source>
        <dbReference type="Pfam" id="PF01494"/>
    </source>
</evidence>
<evidence type="ECO:0000256" key="2">
    <source>
        <dbReference type="ARBA" id="ARBA00022827"/>
    </source>
</evidence>
<keyword evidence="5" id="KW-1185">Reference proteome</keyword>
<feature type="domain" description="FAD-binding" evidence="3">
    <location>
        <begin position="10"/>
        <end position="348"/>
    </location>
</feature>
<evidence type="ECO:0000313" key="5">
    <source>
        <dbReference type="Proteomes" id="UP000199019"/>
    </source>
</evidence>
<dbReference type="STRING" id="587636.SAMN05216199_2212"/>
<dbReference type="InterPro" id="IPR050641">
    <property type="entry name" value="RIFMO-like"/>
</dbReference>
<dbReference type="Pfam" id="PF01494">
    <property type="entry name" value="FAD_binding_3"/>
    <property type="match status" value="1"/>
</dbReference>
<dbReference type="PRINTS" id="PR00420">
    <property type="entry name" value="RNGMNOXGNASE"/>
</dbReference>
<name>A0A1H9V084_9MICO</name>
<protein>
    <submittedName>
        <fullName evidence="4">p-hydroxybenzoate 3-monooxygenase</fullName>
    </submittedName>
</protein>
<keyword evidence="4" id="KW-0503">Monooxygenase</keyword>
<reference evidence="5" key="1">
    <citation type="submission" date="2016-10" db="EMBL/GenBank/DDBJ databases">
        <authorList>
            <person name="Varghese N."/>
            <person name="Submissions S."/>
        </authorList>
    </citation>
    <scope>NUCLEOTIDE SEQUENCE [LARGE SCALE GENOMIC DNA]</scope>
    <source>
        <strain evidence="5">CGMCC 1.6963</strain>
    </source>
</reference>
<dbReference type="RefSeq" id="WP_091758014.1">
    <property type="nucleotide sequence ID" value="NZ_FOHB01000003.1"/>
</dbReference>